<name>A0A6A6SD77_9PLEO</name>
<dbReference type="Proteomes" id="UP000799753">
    <property type="component" value="Unassembled WGS sequence"/>
</dbReference>
<organism evidence="1 2">
    <name type="scientific">Massarina eburnea CBS 473.64</name>
    <dbReference type="NCBI Taxonomy" id="1395130"/>
    <lineage>
        <taxon>Eukaryota</taxon>
        <taxon>Fungi</taxon>
        <taxon>Dikarya</taxon>
        <taxon>Ascomycota</taxon>
        <taxon>Pezizomycotina</taxon>
        <taxon>Dothideomycetes</taxon>
        <taxon>Pleosporomycetidae</taxon>
        <taxon>Pleosporales</taxon>
        <taxon>Massarineae</taxon>
        <taxon>Massarinaceae</taxon>
        <taxon>Massarina</taxon>
    </lineage>
</organism>
<gene>
    <name evidence="1" type="ORF">P280DRAFT_177442</name>
</gene>
<dbReference type="AlphaFoldDB" id="A0A6A6SD77"/>
<accession>A0A6A6SD77</accession>
<reference evidence="1" key="1">
    <citation type="journal article" date="2020" name="Stud. Mycol.">
        <title>101 Dothideomycetes genomes: a test case for predicting lifestyles and emergence of pathogens.</title>
        <authorList>
            <person name="Haridas S."/>
            <person name="Albert R."/>
            <person name="Binder M."/>
            <person name="Bloem J."/>
            <person name="Labutti K."/>
            <person name="Salamov A."/>
            <person name="Andreopoulos B."/>
            <person name="Baker S."/>
            <person name="Barry K."/>
            <person name="Bills G."/>
            <person name="Bluhm B."/>
            <person name="Cannon C."/>
            <person name="Castanera R."/>
            <person name="Culley D."/>
            <person name="Daum C."/>
            <person name="Ezra D."/>
            <person name="Gonzalez J."/>
            <person name="Henrissat B."/>
            <person name="Kuo A."/>
            <person name="Liang C."/>
            <person name="Lipzen A."/>
            <person name="Lutzoni F."/>
            <person name="Magnuson J."/>
            <person name="Mondo S."/>
            <person name="Nolan M."/>
            <person name="Ohm R."/>
            <person name="Pangilinan J."/>
            <person name="Park H.-J."/>
            <person name="Ramirez L."/>
            <person name="Alfaro M."/>
            <person name="Sun H."/>
            <person name="Tritt A."/>
            <person name="Yoshinaga Y."/>
            <person name="Zwiers L.-H."/>
            <person name="Turgeon B."/>
            <person name="Goodwin S."/>
            <person name="Spatafora J."/>
            <person name="Crous P."/>
            <person name="Grigoriev I."/>
        </authorList>
    </citation>
    <scope>NUCLEOTIDE SEQUENCE</scope>
    <source>
        <strain evidence="1">CBS 473.64</strain>
    </source>
</reference>
<evidence type="ECO:0000313" key="2">
    <source>
        <dbReference type="Proteomes" id="UP000799753"/>
    </source>
</evidence>
<evidence type="ECO:0000313" key="1">
    <source>
        <dbReference type="EMBL" id="KAF2644663.1"/>
    </source>
</evidence>
<proteinExistence type="predicted"/>
<protein>
    <submittedName>
        <fullName evidence="1">Uncharacterized protein</fullName>
    </submittedName>
</protein>
<keyword evidence="2" id="KW-1185">Reference proteome</keyword>
<sequence>MGLRGMVAWGPGRDCAYDSVASTDEFTIAEPAGQLGAVSDDRSEADCSVLARTSRIIYQVGPGGVSGSCQADVKGRGTSPSPSPANFIPLISFRVIPSRPCQATNRTGHNRCNPIMFRFTVLAQHMPWHNSAFMRIRRPRLAGAEFRSTITWRMADGGLSGETGTRVHTCCIPDFQPAFGPRLTNSSHRSRLRHIQVPTFGD</sequence>
<dbReference type="EMBL" id="MU006778">
    <property type="protein sequence ID" value="KAF2644663.1"/>
    <property type="molecule type" value="Genomic_DNA"/>
</dbReference>